<gene>
    <name evidence="3" type="ORF">FXV77_00745</name>
</gene>
<dbReference type="GO" id="GO:0009279">
    <property type="term" value="C:cell outer membrane"/>
    <property type="evidence" value="ECO:0007669"/>
    <property type="project" value="UniProtKB-SubCell"/>
</dbReference>
<dbReference type="InterPro" id="IPR011990">
    <property type="entry name" value="TPR-like_helical_dom_sf"/>
</dbReference>
<dbReference type="InterPro" id="IPR033985">
    <property type="entry name" value="SusD-like_N"/>
</dbReference>
<dbReference type="Pfam" id="PF14322">
    <property type="entry name" value="SusD-like_3"/>
    <property type="match status" value="1"/>
</dbReference>
<evidence type="ECO:0000256" key="1">
    <source>
        <dbReference type="SAM" id="SignalP"/>
    </source>
</evidence>
<evidence type="ECO:0000313" key="3">
    <source>
        <dbReference type="EMBL" id="TYR37849.1"/>
    </source>
</evidence>
<evidence type="ECO:0000313" key="4">
    <source>
        <dbReference type="Proteomes" id="UP000322362"/>
    </source>
</evidence>
<dbReference type="Gene3D" id="1.25.40.390">
    <property type="match status" value="1"/>
</dbReference>
<sequence>MMKYKLFKYHLLLFLLSVLFAACDSAFLDMKPSKDIDMLNDLDDLENLLENSYVFGKTGSLKVASCDDYYLVSRVEWEGLSSMTERNTYVWNADLFGGEIEQSDWNDQYKAVFYANAVLDRLVELNIDLNTEQSKYVKGAALFLRAYAYYDLAAGFCEAYDEETAHEVWGLPLRTEAAIDEIESRSTLKETFDLIIGDVEEAARLLKGRPFPTNNRNRPSMEASYAMLARVYLSMRKYEQASAYADSCLIRYSTLVDYNDICKDCATPFLNDLDEVIFSSNHLIANARLTSVGERLWMAVDTLLIDAYDPNDLRLSINFLKNREGNFNKKRGYIMTGFYDFSGLATDEMYLIRAEGYARRGDVERAATDLEMLLNKRFVHDTFNGIMTLDANDLLDLILEERRKSLVWRGLRWSDLKRLNKEGRNIVLTRRLGSEEYVLPANDARYVFPIPDDEIALSNINQNIR</sequence>
<comment type="caution">
    <text evidence="3">The sequence shown here is derived from an EMBL/GenBank/DDBJ whole genome shotgun (WGS) entry which is preliminary data.</text>
</comment>
<accession>A0A5D4HDG3</accession>
<dbReference type="AlphaFoldDB" id="A0A5D4HDG3"/>
<dbReference type="PROSITE" id="PS51257">
    <property type="entry name" value="PROKAR_LIPOPROTEIN"/>
    <property type="match status" value="1"/>
</dbReference>
<keyword evidence="1" id="KW-0732">Signal</keyword>
<evidence type="ECO:0000259" key="2">
    <source>
        <dbReference type="Pfam" id="PF14322"/>
    </source>
</evidence>
<feature type="domain" description="SusD-like N-terminal" evidence="2">
    <location>
        <begin position="27"/>
        <end position="233"/>
    </location>
</feature>
<dbReference type="EMBL" id="VTAV01000001">
    <property type="protein sequence ID" value="TYR37849.1"/>
    <property type="molecule type" value="Genomic_DNA"/>
</dbReference>
<dbReference type="SUPFAM" id="SSF48452">
    <property type="entry name" value="TPR-like"/>
    <property type="match status" value="1"/>
</dbReference>
<name>A0A5D4HDG3_9SPHI</name>
<proteinExistence type="predicted"/>
<dbReference type="Proteomes" id="UP000322362">
    <property type="component" value="Unassembled WGS sequence"/>
</dbReference>
<feature type="chain" id="PRO_5022716478" evidence="1">
    <location>
        <begin position="22"/>
        <end position="465"/>
    </location>
</feature>
<reference evidence="3 4" key="1">
    <citation type="submission" date="2019-08" db="EMBL/GenBank/DDBJ databases">
        <title>Phlebobacter frassis gen. nov. sp. nov., a new member of family Sphingobacteriaceae isolated from sand fly rearing media.</title>
        <authorList>
            <person name="Kakumanu M.L."/>
            <person name="Marayati B.F."/>
            <person name="Wada-Katsumata A."/>
            <person name="Wasserberg G."/>
            <person name="Schal C."/>
            <person name="Apperson C.S."/>
            <person name="Ponnusamy L."/>
        </authorList>
    </citation>
    <scope>NUCLEOTIDE SEQUENCE [LARGE SCALE GENOMIC DNA]</scope>
    <source>
        <strain evidence="3 4">SSI9</strain>
    </source>
</reference>
<feature type="signal peptide" evidence="1">
    <location>
        <begin position="1"/>
        <end position="21"/>
    </location>
</feature>
<organism evidence="3 4">
    <name type="scientific">Sphingobacterium phlebotomi</name>
    <dbReference type="NCBI Taxonomy" id="2605433"/>
    <lineage>
        <taxon>Bacteria</taxon>
        <taxon>Pseudomonadati</taxon>
        <taxon>Bacteroidota</taxon>
        <taxon>Sphingobacteriia</taxon>
        <taxon>Sphingobacteriales</taxon>
        <taxon>Sphingobacteriaceae</taxon>
        <taxon>Sphingobacterium</taxon>
    </lineage>
</organism>
<keyword evidence="4" id="KW-1185">Reference proteome</keyword>
<protein>
    <submittedName>
        <fullName evidence="3">RagB/SusD family nutrient uptake outer membrane protein</fullName>
    </submittedName>
</protein>